<sequence length="78" mass="9028">MTNGRNQERLIVLFLLGLILLNYPLLHLFGAGSVWLGIPVLYLYLFIGWLLVIVFLALLMETRRSGERESLRRERRGG</sequence>
<keyword evidence="1" id="KW-0472">Membrane</keyword>
<dbReference type="RefSeq" id="WP_069005083.1">
    <property type="nucleotide sequence ID" value="NZ_LVJW01000003.1"/>
</dbReference>
<accession>A0A1E2URN1</accession>
<dbReference type="EMBL" id="LVJZ01000003">
    <property type="protein sequence ID" value="ODB97311.1"/>
    <property type="molecule type" value="Genomic_DNA"/>
</dbReference>
<dbReference type="AlphaFoldDB" id="A0A1E2URN1"/>
<keyword evidence="3" id="KW-1185">Reference proteome</keyword>
<comment type="caution">
    <text evidence="2">The sequence shown here is derived from an EMBL/GenBank/DDBJ whole genome shotgun (WGS) entry which is preliminary data.</text>
</comment>
<organism evidence="2 3">
    <name type="scientific">Candidatus Thiodiazotropha endoloripes</name>
    <dbReference type="NCBI Taxonomy" id="1818881"/>
    <lineage>
        <taxon>Bacteria</taxon>
        <taxon>Pseudomonadati</taxon>
        <taxon>Pseudomonadota</taxon>
        <taxon>Gammaproteobacteria</taxon>
        <taxon>Chromatiales</taxon>
        <taxon>Sedimenticolaceae</taxon>
        <taxon>Candidatus Thiodiazotropha</taxon>
    </lineage>
</organism>
<evidence type="ECO:0000313" key="2">
    <source>
        <dbReference type="EMBL" id="ODB97311.1"/>
    </source>
</evidence>
<evidence type="ECO:0000256" key="1">
    <source>
        <dbReference type="SAM" id="Phobius"/>
    </source>
</evidence>
<keyword evidence="1" id="KW-1133">Transmembrane helix</keyword>
<feature type="transmembrane region" description="Helical" evidence="1">
    <location>
        <begin position="12"/>
        <end position="35"/>
    </location>
</feature>
<keyword evidence="1" id="KW-0812">Transmembrane</keyword>
<evidence type="ECO:0008006" key="4">
    <source>
        <dbReference type="Google" id="ProtNLM"/>
    </source>
</evidence>
<gene>
    <name evidence="2" type="ORF">A3196_11390</name>
</gene>
<feature type="transmembrane region" description="Helical" evidence="1">
    <location>
        <begin position="41"/>
        <end position="60"/>
    </location>
</feature>
<dbReference type="Proteomes" id="UP000094849">
    <property type="component" value="Unassembled WGS sequence"/>
</dbReference>
<evidence type="ECO:0000313" key="3">
    <source>
        <dbReference type="Proteomes" id="UP000094849"/>
    </source>
</evidence>
<protein>
    <recommendedName>
        <fullName evidence="4">DUF3311 domain-containing protein</fullName>
    </recommendedName>
</protein>
<reference evidence="2 3" key="1">
    <citation type="submission" date="2016-03" db="EMBL/GenBank/DDBJ databases">
        <title>Chemosynthetic sulphur-oxidizing symbionts of marine invertebrate animals are capable of nitrogen fixation.</title>
        <authorList>
            <person name="Petersen J.M."/>
            <person name="Kemper A."/>
            <person name="Gruber-Vodicka H."/>
            <person name="Cardini U."/>
            <person name="Geest Mvander."/>
            <person name="Kleiner M."/>
            <person name="Bulgheresi S."/>
            <person name="Fussmann M."/>
            <person name="Herbold C."/>
            <person name="Seah B.K.B."/>
            <person name="Antony C.Paul."/>
            <person name="Liu D."/>
            <person name="Belitz A."/>
            <person name="Weber M."/>
        </authorList>
    </citation>
    <scope>NUCLEOTIDE SEQUENCE [LARGE SCALE GENOMIC DNA]</scope>
    <source>
        <strain evidence="2">G_D</strain>
    </source>
</reference>
<dbReference type="STRING" id="1818881.A3196_11390"/>
<proteinExistence type="predicted"/>
<name>A0A1E2URN1_9GAMM</name>